<reference evidence="6" key="1">
    <citation type="submission" date="2013-08" db="EMBL/GenBank/DDBJ databases">
        <title>Paracyclopina nana immune related genes.</title>
        <authorList>
            <person name="Kim B.-M."/>
            <person name="Rhee J.-S."/>
            <person name="Lee J.-S."/>
        </authorList>
    </citation>
    <scope>NUCLEOTIDE SEQUENCE</scope>
</reference>
<sequence>MCGGFSCSRNTLIGLNIFYIFVSLLLIGVATTAKTSNLLTNLPIVGGIVACGVFLLFIAIVGLYGAFKHNQVTLFVYMVVLFTIFVIQFSVACACLAANPEDEMSAAEQAFNGSASLAVDVEKLFNCCGFDSVPANFTTICSTIPCAQGEKPSCDPCKPSIEDKIDGAFNASGGLGLFFAFTEFVGICLAIRFRNLKDPRANPGDFL</sequence>
<dbReference type="PRINTS" id="PR00259">
    <property type="entry name" value="TMFOUR"/>
</dbReference>
<protein>
    <submittedName>
        <fullName evidence="6">Tetraspanin 31</fullName>
    </submittedName>
</protein>
<organism evidence="6">
    <name type="scientific">Paracyclopina nana</name>
    <name type="common">Marine copepod</name>
    <dbReference type="NCBI Taxonomy" id="565004"/>
    <lineage>
        <taxon>Eukaryota</taxon>
        <taxon>Metazoa</taxon>
        <taxon>Ecdysozoa</taxon>
        <taxon>Arthropoda</taxon>
        <taxon>Crustacea</taxon>
        <taxon>Multicrustacea</taxon>
        <taxon>Hexanauplia</taxon>
        <taxon>Copepoda</taxon>
        <taxon>Cyclopoida</taxon>
        <taxon>Cyclopettidae</taxon>
        <taxon>Paracyclopina</taxon>
    </lineage>
</organism>
<feature type="transmembrane region" description="Helical" evidence="5">
    <location>
        <begin position="168"/>
        <end position="191"/>
    </location>
</feature>
<evidence type="ECO:0000256" key="5">
    <source>
        <dbReference type="SAM" id="Phobius"/>
    </source>
</evidence>
<evidence type="ECO:0000313" key="6">
    <source>
        <dbReference type="EMBL" id="AII16465.1"/>
    </source>
</evidence>
<keyword evidence="2 5" id="KW-0812">Transmembrane</keyword>
<dbReference type="AlphaFoldDB" id="A0A076FFJ5"/>
<feature type="transmembrane region" description="Helical" evidence="5">
    <location>
        <begin position="74"/>
        <end position="99"/>
    </location>
</feature>
<feature type="transmembrane region" description="Helical" evidence="5">
    <location>
        <begin position="12"/>
        <end position="32"/>
    </location>
</feature>
<name>A0A076FFJ5_PARNA</name>
<evidence type="ECO:0000256" key="1">
    <source>
        <dbReference type="ARBA" id="ARBA00004141"/>
    </source>
</evidence>
<feature type="non-terminal residue" evidence="6">
    <location>
        <position position="207"/>
    </location>
</feature>
<dbReference type="GO" id="GO:0016020">
    <property type="term" value="C:membrane"/>
    <property type="evidence" value="ECO:0007669"/>
    <property type="project" value="UniProtKB-SubCell"/>
</dbReference>
<comment type="subcellular location">
    <subcellularLocation>
        <location evidence="1">Membrane</location>
        <topology evidence="1">Multi-pass membrane protein</topology>
    </subcellularLocation>
</comment>
<evidence type="ECO:0000256" key="2">
    <source>
        <dbReference type="ARBA" id="ARBA00022692"/>
    </source>
</evidence>
<evidence type="ECO:0000256" key="4">
    <source>
        <dbReference type="ARBA" id="ARBA00023136"/>
    </source>
</evidence>
<proteinExistence type="evidence at transcript level"/>
<dbReference type="InterPro" id="IPR018499">
    <property type="entry name" value="Tetraspanin/Peripherin"/>
</dbReference>
<feature type="transmembrane region" description="Helical" evidence="5">
    <location>
        <begin position="44"/>
        <end position="67"/>
    </location>
</feature>
<dbReference type="EMBL" id="KF516561">
    <property type="protein sequence ID" value="AII16465.1"/>
    <property type="molecule type" value="mRNA"/>
</dbReference>
<evidence type="ECO:0000256" key="3">
    <source>
        <dbReference type="ARBA" id="ARBA00022989"/>
    </source>
</evidence>
<dbReference type="Pfam" id="PF00335">
    <property type="entry name" value="Tetraspanin"/>
    <property type="match status" value="1"/>
</dbReference>
<keyword evidence="3 5" id="KW-1133">Transmembrane helix</keyword>
<accession>A0A076FFJ5</accession>
<keyword evidence="4 5" id="KW-0472">Membrane</keyword>